<dbReference type="Gene3D" id="1.10.10.60">
    <property type="entry name" value="Homeodomain-like"/>
    <property type="match status" value="1"/>
</dbReference>
<comment type="caution">
    <text evidence="5">The sequence shown here is derived from an EMBL/GenBank/DDBJ whole genome shotgun (WGS) entry which is preliminary data.</text>
</comment>
<sequence>MVDSINATVSIDFVHQLFAGSTLAADSRATLLRDAGIAAALLDESAARVTTDQFATLYRALARALDDELPGLFSRPVRGGTLKFLCSGMLEAASLRTALYRLTRFFRLVLDDLRLELEHDGDTWRIVFEPWQPGLEARTFAQEILLRVIHGVSSWLVGRKIPLARIDFTYPRPAHASEYVFLYPGPAYFEQPRTAMYFAQEDAESPIRQDRRTLSAFLQRAPGDWLFSSFAERIVSHRVREYLEPRLHQALGADSVARALHMSVRTLSRRLQAEGTGFQAIRDELRRDVAIRRLCGSNAPITVIAADLGFEDATTFHRAFRNWTGSTPGAYRGGR</sequence>
<evidence type="ECO:0000313" key="6">
    <source>
        <dbReference type="Proteomes" id="UP000246569"/>
    </source>
</evidence>
<organism evidence="5 6">
    <name type="scientific">Plasticicumulans acidivorans</name>
    <dbReference type="NCBI Taxonomy" id="886464"/>
    <lineage>
        <taxon>Bacteria</taxon>
        <taxon>Pseudomonadati</taxon>
        <taxon>Pseudomonadota</taxon>
        <taxon>Gammaproteobacteria</taxon>
        <taxon>Candidatus Competibacteraceae</taxon>
        <taxon>Plasticicumulans</taxon>
    </lineage>
</organism>
<evidence type="ECO:0000256" key="1">
    <source>
        <dbReference type="ARBA" id="ARBA00023015"/>
    </source>
</evidence>
<evidence type="ECO:0000256" key="3">
    <source>
        <dbReference type="ARBA" id="ARBA00023163"/>
    </source>
</evidence>
<dbReference type="OrthoDB" id="5582699at2"/>
<dbReference type="EMBL" id="QGTJ01000004">
    <property type="protein sequence ID" value="PWV62228.1"/>
    <property type="molecule type" value="Genomic_DNA"/>
</dbReference>
<dbReference type="RefSeq" id="WP_110018069.1">
    <property type="nucleotide sequence ID" value="NZ_QGTJ01000004.1"/>
</dbReference>
<dbReference type="InterPro" id="IPR018060">
    <property type="entry name" value="HTH_AraC"/>
</dbReference>
<keyword evidence="6" id="KW-1185">Reference proteome</keyword>
<gene>
    <name evidence="5" type="ORF">C7443_10422</name>
</gene>
<accession>A0A317MWQ5</accession>
<dbReference type="PRINTS" id="PR00032">
    <property type="entry name" value="HTHARAC"/>
</dbReference>
<dbReference type="GO" id="GO:0005829">
    <property type="term" value="C:cytosol"/>
    <property type="evidence" value="ECO:0007669"/>
    <property type="project" value="TreeGrafter"/>
</dbReference>
<evidence type="ECO:0000256" key="2">
    <source>
        <dbReference type="ARBA" id="ARBA00023125"/>
    </source>
</evidence>
<protein>
    <submittedName>
        <fullName evidence="5">AraC family transcriptional regulator</fullName>
    </submittedName>
</protein>
<keyword evidence="2" id="KW-0238">DNA-binding</keyword>
<reference evidence="5 6" key="1">
    <citation type="submission" date="2018-05" db="EMBL/GenBank/DDBJ databases">
        <title>Genomic Encyclopedia of Type Strains, Phase IV (KMG-IV): sequencing the most valuable type-strain genomes for metagenomic binning, comparative biology and taxonomic classification.</title>
        <authorList>
            <person name="Goeker M."/>
        </authorList>
    </citation>
    <scope>NUCLEOTIDE SEQUENCE [LARGE SCALE GENOMIC DNA]</scope>
    <source>
        <strain evidence="5 6">DSM 23606</strain>
    </source>
</reference>
<dbReference type="SMART" id="SM00342">
    <property type="entry name" value="HTH_ARAC"/>
    <property type="match status" value="1"/>
</dbReference>
<dbReference type="InterPro" id="IPR032687">
    <property type="entry name" value="AraC-type_N"/>
</dbReference>
<keyword evidence="1" id="KW-0805">Transcription regulation</keyword>
<evidence type="ECO:0000313" key="5">
    <source>
        <dbReference type="EMBL" id="PWV62228.1"/>
    </source>
</evidence>
<dbReference type="Pfam" id="PF12625">
    <property type="entry name" value="Arabinose_bd"/>
    <property type="match status" value="1"/>
</dbReference>
<name>A0A317MWQ5_9GAMM</name>
<evidence type="ECO:0000259" key="4">
    <source>
        <dbReference type="PROSITE" id="PS01124"/>
    </source>
</evidence>
<dbReference type="Pfam" id="PF12833">
    <property type="entry name" value="HTH_18"/>
    <property type="match status" value="1"/>
</dbReference>
<dbReference type="PROSITE" id="PS01124">
    <property type="entry name" value="HTH_ARAC_FAMILY_2"/>
    <property type="match status" value="1"/>
</dbReference>
<keyword evidence="3" id="KW-0804">Transcription</keyword>
<dbReference type="InterPro" id="IPR009057">
    <property type="entry name" value="Homeodomain-like_sf"/>
</dbReference>
<dbReference type="GO" id="GO:0000976">
    <property type="term" value="F:transcription cis-regulatory region binding"/>
    <property type="evidence" value="ECO:0007669"/>
    <property type="project" value="TreeGrafter"/>
</dbReference>
<dbReference type="PANTHER" id="PTHR47894:SF1">
    <property type="entry name" value="HTH-TYPE TRANSCRIPTIONAL REGULATOR VQSM"/>
    <property type="match status" value="1"/>
</dbReference>
<feature type="domain" description="HTH araC/xylS-type" evidence="4">
    <location>
        <begin position="237"/>
        <end position="334"/>
    </location>
</feature>
<dbReference type="AlphaFoldDB" id="A0A317MWQ5"/>
<dbReference type="GO" id="GO:0003700">
    <property type="term" value="F:DNA-binding transcription factor activity"/>
    <property type="evidence" value="ECO:0007669"/>
    <property type="project" value="InterPro"/>
</dbReference>
<dbReference type="Proteomes" id="UP000246569">
    <property type="component" value="Unassembled WGS sequence"/>
</dbReference>
<dbReference type="SUPFAM" id="SSF46689">
    <property type="entry name" value="Homeodomain-like"/>
    <property type="match status" value="1"/>
</dbReference>
<dbReference type="InterPro" id="IPR020449">
    <property type="entry name" value="Tscrpt_reg_AraC-type_HTH"/>
</dbReference>
<proteinExistence type="predicted"/>
<dbReference type="PANTHER" id="PTHR47894">
    <property type="entry name" value="HTH-TYPE TRANSCRIPTIONAL REGULATOR GADX"/>
    <property type="match status" value="1"/>
</dbReference>